<dbReference type="InterPro" id="IPR003661">
    <property type="entry name" value="HisK_dim/P_dom"/>
</dbReference>
<keyword evidence="11" id="KW-0175">Coiled coil</keyword>
<dbReference type="InterPro" id="IPR016132">
    <property type="entry name" value="Phyto_chromo_attachment"/>
</dbReference>
<dbReference type="InterPro" id="IPR043150">
    <property type="entry name" value="Phytochrome_PHY_sf"/>
</dbReference>
<dbReference type="CDD" id="cd00082">
    <property type="entry name" value="HisKA"/>
    <property type="match status" value="1"/>
</dbReference>
<name>A0A1M6AC73_9FLAO</name>
<keyword evidence="4" id="KW-0600">Photoreceptor protein</keyword>
<dbReference type="SMART" id="SM00388">
    <property type="entry name" value="HisKA"/>
    <property type="match status" value="1"/>
</dbReference>
<dbReference type="InterPro" id="IPR036097">
    <property type="entry name" value="HisK_dim/P_sf"/>
</dbReference>
<evidence type="ECO:0000313" key="14">
    <source>
        <dbReference type="EMBL" id="SHI34102.1"/>
    </source>
</evidence>
<dbReference type="InterPro" id="IPR036890">
    <property type="entry name" value="HATPase_C_sf"/>
</dbReference>
<dbReference type="InterPro" id="IPR035965">
    <property type="entry name" value="PAS-like_dom_sf"/>
</dbReference>
<dbReference type="SUPFAM" id="SSF47384">
    <property type="entry name" value="Homodimeric domain of signal transducing histidine kinase"/>
    <property type="match status" value="1"/>
</dbReference>
<dbReference type="SMART" id="SM00065">
    <property type="entry name" value="GAF"/>
    <property type="match status" value="1"/>
</dbReference>
<dbReference type="Gene3D" id="3.30.450.20">
    <property type="entry name" value="PAS domain"/>
    <property type="match status" value="1"/>
</dbReference>
<dbReference type="EMBL" id="FQYY01000001">
    <property type="protein sequence ID" value="SHI34102.1"/>
    <property type="molecule type" value="Genomic_DNA"/>
</dbReference>
<protein>
    <recommendedName>
        <fullName evidence="3">histidine kinase</fullName>
        <ecNumber evidence="3">2.7.13.3</ecNumber>
    </recommendedName>
</protein>
<dbReference type="GO" id="GO:0000155">
    <property type="term" value="F:phosphorelay sensor kinase activity"/>
    <property type="evidence" value="ECO:0007669"/>
    <property type="project" value="InterPro"/>
</dbReference>
<evidence type="ECO:0000313" key="15">
    <source>
        <dbReference type="Proteomes" id="UP000184225"/>
    </source>
</evidence>
<dbReference type="SMART" id="SM00387">
    <property type="entry name" value="HATPase_c"/>
    <property type="match status" value="1"/>
</dbReference>
<dbReference type="Pfam" id="PF02518">
    <property type="entry name" value="HATPase_c"/>
    <property type="match status" value="1"/>
</dbReference>
<reference evidence="14 15" key="1">
    <citation type="submission" date="2016-11" db="EMBL/GenBank/DDBJ databases">
        <authorList>
            <person name="Jaros S."/>
            <person name="Januszkiewicz K."/>
            <person name="Wedrychowicz H."/>
        </authorList>
    </citation>
    <scope>NUCLEOTIDE SEQUENCE [LARGE SCALE GENOMIC DNA]</scope>
    <source>
        <strain evidence="14 15">DSM 21425</strain>
    </source>
</reference>
<dbReference type="GO" id="GO:0030295">
    <property type="term" value="F:protein kinase activator activity"/>
    <property type="evidence" value="ECO:0007669"/>
    <property type="project" value="TreeGrafter"/>
</dbReference>
<dbReference type="Gene3D" id="3.30.565.10">
    <property type="entry name" value="Histidine kinase-like ATPase, C-terminal domain"/>
    <property type="match status" value="1"/>
</dbReference>
<dbReference type="GO" id="GO:0007234">
    <property type="term" value="P:osmosensory signaling via phosphorelay pathway"/>
    <property type="evidence" value="ECO:0007669"/>
    <property type="project" value="TreeGrafter"/>
</dbReference>
<keyword evidence="8 14" id="KW-0418">Kinase</keyword>
<dbReference type="FunFam" id="3.30.565.10:FF:000006">
    <property type="entry name" value="Sensor histidine kinase WalK"/>
    <property type="match status" value="1"/>
</dbReference>
<evidence type="ECO:0000256" key="11">
    <source>
        <dbReference type="SAM" id="Coils"/>
    </source>
</evidence>
<dbReference type="Gene3D" id="3.30.450.40">
    <property type="match status" value="1"/>
</dbReference>
<dbReference type="GO" id="GO:0000156">
    <property type="term" value="F:phosphorelay response regulator activity"/>
    <property type="evidence" value="ECO:0007669"/>
    <property type="project" value="TreeGrafter"/>
</dbReference>
<dbReference type="Pfam" id="PF08446">
    <property type="entry name" value="PAS_2"/>
    <property type="match status" value="1"/>
</dbReference>
<dbReference type="InterPro" id="IPR013654">
    <property type="entry name" value="PAS_2"/>
</dbReference>
<dbReference type="InterPro" id="IPR050351">
    <property type="entry name" value="BphY/WalK/GraS-like"/>
</dbReference>
<dbReference type="AlphaFoldDB" id="A0A1M6AC73"/>
<evidence type="ECO:0000256" key="3">
    <source>
        <dbReference type="ARBA" id="ARBA00012438"/>
    </source>
</evidence>
<dbReference type="STRING" id="579105.SAMN04488096_101196"/>
<sequence length="747" mass="84694">MKITPKEISPKINITNCDREPIHNIEQTQQHGVILVIDTTSKKIVQASENCLHLLGIDIKEIINQSLDKVLSTKKVNILYNTIQNSNTLYPQEATFKNKKYLVIPHLSADNHLILDIEPAGETINPIQFQEELVKILHEIKDSDSIEEMSNQAALLVKNLYGYHRVMIYRFDEEWNGEVIAETKEEHLESWLGLHYPSTDLPKPARKIFLKQGVRIISDVNHSPSPLLPQLDKKIDLSKSELRGVSPIHIEYLTNMKVGASLTSAIILNGKLWGLIACHHYQPKFINYHQRQSCKFLSQILANKLALKTSNTFLEKINSSEEIRKKLLNQIDHSKSIKNALTQQSIKFTDILDCHGGAVCYNGKLTLIGNTPKKNEVKKIISEVLKKQNDAVFFTKKLTRFHQDASAYKDTASGILSVRIGNDTDNYLIWFRAEESHHISWGGNPEKKGFVKNGIQYLHPRKSFERWTEKVSGIANAWNTYDIEAATNLQDSITHVIVKRQKDKIKKLNKNLVEVNKELKILSYSITHDLRAPLRGIDGYSRILQSKYANQLDQFGKSALNTILASTEEMDVLIEDILLYSKAGQQDLNITTYSTQQQIETIITAQNITSDTSNVEIKIAENLPEITGDKKMLSQVFSNLINNAVKYSSKETNPKIEIGAEKKLDKTIYYIKDNGIGFDPQYKNKIFDVFSRVAASTDFKGAGIGLATVKRIVKKHKGKVWAESSLGNGASFYFYVDVNTQNLQFSK</sequence>
<feature type="domain" description="Histidine kinase" evidence="13">
    <location>
        <begin position="525"/>
        <end position="740"/>
    </location>
</feature>
<feature type="domain" description="Phytochrome chromophore attachment site" evidence="12">
    <location>
        <begin position="145"/>
        <end position="299"/>
    </location>
</feature>
<evidence type="ECO:0000259" key="12">
    <source>
        <dbReference type="PROSITE" id="PS50046"/>
    </source>
</evidence>
<dbReference type="GO" id="GO:0009881">
    <property type="term" value="F:photoreceptor activity"/>
    <property type="evidence" value="ECO:0007669"/>
    <property type="project" value="UniProtKB-KW"/>
</dbReference>
<dbReference type="Gene3D" id="3.30.450.270">
    <property type="match status" value="1"/>
</dbReference>
<evidence type="ECO:0000256" key="8">
    <source>
        <dbReference type="ARBA" id="ARBA00022777"/>
    </source>
</evidence>
<evidence type="ECO:0000256" key="4">
    <source>
        <dbReference type="ARBA" id="ARBA00022543"/>
    </source>
</evidence>
<dbReference type="Gene3D" id="1.10.287.130">
    <property type="match status" value="1"/>
</dbReference>
<accession>A0A1M6AC73</accession>
<dbReference type="SUPFAM" id="SSF55874">
    <property type="entry name" value="ATPase domain of HSP90 chaperone/DNA topoisomerase II/histidine kinase"/>
    <property type="match status" value="1"/>
</dbReference>
<dbReference type="InterPro" id="IPR003018">
    <property type="entry name" value="GAF"/>
</dbReference>
<comment type="catalytic activity">
    <reaction evidence="1">
        <text>ATP + protein L-histidine = ADP + protein N-phospho-L-histidine.</text>
        <dbReference type="EC" id="2.7.13.3"/>
    </reaction>
</comment>
<evidence type="ECO:0000256" key="5">
    <source>
        <dbReference type="ARBA" id="ARBA00022553"/>
    </source>
</evidence>
<organism evidence="14 15">
    <name type="scientific">Mesonia phycicola</name>
    <dbReference type="NCBI Taxonomy" id="579105"/>
    <lineage>
        <taxon>Bacteria</taxon>
        <taxon>Pseudomonadati</taxon>
        <taxon>Bacteroidota</taxon>
        <taxon>Flavobacteriia</taxon>
        <taxon>Flavobacteriales</taxon>
        <taxon>Flavobacteriaceae</taxon>
        <taxon>Mesonia</taxon>
    </lineage>
</organism>
<keyword evidence="9" id="KW-0157">Chromophore</keyword>
<dbReference type="PANTHER" id="PTHR42878:SF15">
    <property type="entry name" value="BACTERIOPHYTOCHROME"/>
    <property type="match status" value="1"/>
</dbReference>
<evidence type="ECO:0000256" key="1">
    <source>
        <dbReference type="ARBA" id="ARBA00000085"/>
    </source>
</evidence>
<dbReference type="InterPro" id="IPR029016">
    <property type="entry name" value="GAF-like_dom_sf"/>
</dbReference>
<dbReference type="Pfam" id="PF00360">
    <property type="entry name" value="PHY"/>
    <property type="match status" value="1"/>
</dbReference>
<keyword evidence="6" id="KW-0716">Sensory transduction</keyword>
<proteinExistence type="inferred from homology"/>
<keyword evidence="15" id="KW-1185">Reference proteome</keyword>
<dbReference type="OrthoDB" id="9766459at2"/>
<dbReference type="PRINTS" id="PR01033">
    <property type="entry name" value="PHYTOCHROME"/>
</dbReference>
<dbReference type="InterPro" id="IPR013515">
    <property type="entry name" value="Phytochrome_cen-reg"/>
</dbReference>
<dbReference type="Proteomes" id="UP000184225">
    <property type="component" value="Unassembled WGS sequence"/>
</dbReference>
<evidence type="ECO:0000256" key="7">
    <source>
        <dbReference type="ARBA" id="ARBA00022679"/>
    </source>
</evidence>
<dbReference type="SUPFAM" id="SSF55781">
    <property type="entry name" value="GAF domain-like"/>
    <property type="match status" value="2"/>
</dbReference>
<feature type="coiled-coil region" evidence="11">
    <location>
        <begin position="498"/>
        <end position="525"/>
    </location>
</feature>
<dbReference type="GO" id="GO:0009584">
    <property type="term" value="P:detection of visible light"/>
    <property type="evidence" value="ECO:0007669"/>
    <property type="project" value="InterPro"/>
</dbReference>
<dbReference type="SUPFAM" id="SSF55785">
    <property type="entry name" value="PYP-like sensor domain (PAS domain)"/>
    <property type="match status" value="1"/>
</dbReference>
<dbReference type="PROSITE" id="PS50046">
    <property type="entry name" value="PHYTOCHROME_2"/>
    <property type="match status" value="1"/>
</dbReference>
<evidence type="ECO:0000256" key="2">
    <source>
        <dbReference type="ARBA" id="ARBA00006402"/>
    </source>
</evidence>
<dbReference type="Pfam" id="PF01590">
    <property type="entry name" value="GAF"/>
    <property type="match status" value="1"/>
</dbReference>
<evidence type="ECO:0000256" key="9">
    <source>
        <dbReference type="ARBA" id="ARBA00022991"/>
    </source>
</evidence>
<keyword evidence="5" id="KW-0597">Phosphoprotein</keyword>
<dbReference type="GO" id="GO:0006355">
    <property type="term" value="P:regulation of DNA-templated transcription"/>
    <property type="evidence" value="ECO:0007669"/>
    <property type="project" value="InterPro"/>
</dbReference>
<dbReference type="InterPro" id="IPR005467">
    <property type="entry name" value="His_kinase_dom"/>
</dbReference>
<dbReference type="RefSeq" id="WP_073147311.1">
    <property type="nucleotide sequence ID" value="NZ_FQYY01000001.1"/>
</dbReference>
<evidence type="ECO:0000256" key="10">
    <source>
        <dbReference type="ARBA" id="ARBA00023170"/>
    </source>
</evidence>
<dbReference type="PROSITE" id="PS50109">
    <property type="entry name" value="HIS_KIN"/>
    <property type="match status" value="1"/>
</dbReference>
<keyword evidence="7" id="KW-0808">Transferase</keyword>
<dbReference type="InterPro" id="IPR003594">
    <property type="entry name" value="HATPase_dom"/>
</dbReference>
<dbReference type="InterPro" id="IPR001294">
    <property type="entry name" value="Phytochrome"/>
</dbReference>
<dbReference type="EC" id="2.7.13.3" evidence="3"/>
<evidence type="ECO:0000256" key="6">
    <source>
        <dbReference type="ARBA" id="ARBA00022606"/>
    </source>
</evidence>
<comment type="similarity">
    <text evidence="2">In the N-terminal section; belongs to the phytochrome family.</text>
</comment>
<evidence type="ECO:0000259" key="13">
    <source>
        <dbReference type="PROSITE" id="PS50109"/>
    </source>
</evidence>
<dbReference type="Pfam" id="PF00512">
    <property type="entry name" value="HisKA"/>
    <property type="match status" value="1"/>
</dbReference>
<dbReference type="PANTHER" id="PTHR42878">
    <property type="entry name" value="TWO-COMPONENT HISTIDINE KINASE"/>
    <property type="match status" value="1"/>
</dbReference>
<gene>
    <name evidence="14" type="ORF">SAMN04488096_101196</name>
</gene>
<keyword evidence="10" id="KW-0675">Receptor</keyword>